<reference evidence="1" key="1">
    <citation type="journal article" date="2022" name="bioRxiv">
        <title>Sequencing and chromosome-scale assembly of the giantPleurodeles waltlgenome.</title>
        <authorList>
            <person name="Brown T."/>
            <person name="Elewa A."/>
            <person name="Iarovenko S."/>
            <person name="Subramanian E."/>
            <person name="Araus A.J."/>
            <person name="Petzold A."/>
            <person name="Susuki M."/>
            <person name="Suzuki K.-i.T."/>
            <person name="Hayashi T."/>
            <person name="Toyoda A."/>
            <person name="Oliveira C."/>
            <person name="Osipova E."/>
            <person name="Leigh N.D."/>
            <person name="Simon A."/>
            <person name="Yun M.H."/>
        </authorList>
    </citation>
    <scope>NUCLEOTIDE SEQUENCE</scope>
    <source>
        <strain evidence="1">20211129_DDA</strain>
        <tissue evidence="1">Liver</tissue>
    </source>
</reference>
<protein>
    <submittedName>
        <fullName evidence="1">Uncharacterized protein</fullName>
    </submittedName>
</protein>
<keyword evidence="2" id="KW-1185">Reference proteome</keyword>
<dbReference type="Proteomes" id="UP001066276">
    <property type="component" value="Chromosome 10"/>
</dbReference>
<name>A0AAV7M7W7_PLEWA</name>
<comment type="caution">
    <text evidence="1">The sequence shown here is derived from an EMBL/GenBank/DDBJ whole genome shotgun (WGS) entry which is preliminary data.</text>
</comment>
<sequence>MASLKFSEFERFIAGEDCLRKLRRYSSLGHSREGTIARQADLAQSYNVTLSAQRCEEEVRPRQRGVALQLKQH</sequence>
<evidence type="ECO:0000313" key="2">
    <source>
        <dbReference type="Proteomes" id="UP001066276"/>
    </source>
</evidence>
<gene>
    <name evidence="1" type="ORF">NDU88_004726</name>
</gene>
<dbReference type="AlphaFoldDB" id="A0AAV7M7W7"/>
<accession>A0AAV7M7W7</accession>
<dbReference type="EMBL" id="JANPWB010000014">
    <property type="protein sequence ID" value="KAJ1099627.1"/>
    <property type="molecule type" value="Genomic_DNA"/>
</dbReference>
<proteinExistence type="predicted"/>
<evidence type="ECO:0000313" key="1">
    <source>
        <dbReference type="EMBL" id="KAJ1099627.1"/>
    </source>
</evidence>
<organism evidence="1 2">
    <name type="scientific">Pleurodeles waltl</name>
    <name type="common">Iberian ribbed newt</name>
    <dbReference type="NCBI Taxonomy" id="8319"/>
    <lineage>
        <taxon>Eukaryota</taxon>
        <taxon>Metazoa</taxon>
        <taxon>Chordata</taxon>
        <taxon>Craniata</taxon>
        <taxon>Vertebrata</taxon>
        <taxon>Euteleostomi</taxon>
        <taxon>Amphibia</taxon>
        <taxon>Batrachia</taxon>
        <taxon>Caudata</taxon>
        <taxon>Salamandroidea</taxon>
        <taxon>Salamandridae</taxon>
        <taxon>Pleurodelinae</taxon>
        <taxon>Pleurodeles</taxon>
    </lineage>
</organism>